<comment type="similarity">
    <text evidence="2">Belongs to the vasculin family.</text>
</comment>
<protein>
    <recommendedName>
        <fullName evidence="9">Vasculin</fullName>
    </recommendedName>
    <alternativeName>
        <fullName evidence="10">GC-rich promoter-binding protein 1</fullName>
    </alternativeName>
</protein>
<dbReference type="EMBL" id="WNYA01000001">
    <property type="protein sequence ID" value="KAG8598983.1"/>
    <property type="molecule type" value="Genomic_DNA"/>
</dbReference>
<keyword evidence="13" id="KW-1185">Reference proteome</keyword>
<dbReference type="GO" id="GO:0006351">
    <property type="term" value="P:DNA-templated transcription"/>
    <property type="evidence" value="ECO:0007669"/>
    <property type="project" value="InterPro"/>
</dbReference>
<evidence type="ECO:0000256" key="6">
    <source>
        <dbReference type="ARBA" id="ARBA00023163"/>
    </source>
</evidence>
<proteinExistence type="inferred from homology"/>
<feature type="region of interest" description="Disordered" evidence="11">
    <location>
        <begin position="178"/>
        <end position="261"/>
    </location>
</feature>
<evidence type="ECO:0000256" key="8">
    <source>
        <dbReference type="ARBA" id="ARBA00037303"/>
    </source>
</evidence>
<dbReference type="PANTHER" id="PTHR14339:SF11">
    <property type="entry name" value="VASCULIN"/>
    <property type="match status" value="1"/>
</dbReference>
<feature type="compositionally biased region" description="Basic and acidic residues" evidence="11">
    <location>
        <begin position="60"/>
        <end position="69"/>
    </location>
</feature>
<evidence type="ECO:0000313" key="13">
    <source>
        <dbReference type="Proteomes" id="UP000824782"/>
    </source>
</evidence>
<keyword evidence="4" id="KW-0238">DNA-binding</keyword>
<comment type="subcellular location">
    <subcellularLocation>
        <location evidence="1">Nucleus</location>
    </subcellularLocation>
</comment>
<evidence type="ECO:0000256" key="9">
    <source>
        <dbReference type="ARBA" id="ARBA00039412"/>
    </source>
</evidence>
<keyword evidence="3" id="KW-0805">Transcription regulation</keyword>
<dbReference type="AlphaFoldDB" id="A0AAV7DP87"/>
<sequence length="352" mass="39584">MAQHDFAPSWLSFPTPPSSKTVLSTEKHSEVRLDGRYNALRRRHNSSDAFDCRSSSGNFGRKEKNDWRSQSKNGLENLNHSGTLSVTGPRSRSGTFHGGKRHRDGSISENEATRKDDWERRKQFEAEDFPSLNPEHEKESNQNKSVAAGVWEYPLNSKSRPSRMLVIKKGMKDDFSLSGYPIPTNSHTPAAKNGSDPPKSLAPKEATQEQSCLLTEEQMLESLDSSNESLRPNHCPHQDSLDGSQTSMDEDVHDSSLQNRSTCHERDINLNFDQGEIPPGNGNSSFTSRQITRSCTFPQEDVLSSSLEAEHRLLKEMGWQEDIENDDTYAPLTEDEMREVQAISEQVIVGCF</sequence>
<evidence type="ECO:0000256" key="3">
    <source>
        <dbReference type="ARBA" id="ARBA00023015"/>
    </source>
</evidence>
<dbReference type="GO" id="GO:0045893">
    <property type="term" value="P:positive regulation of DNA-templated transcription"/>
    <property type="evidence" value="ECO:0007669"/>
    <property type="project" value="InterPro"/>
</dbReference>
<dbReference type="Pfam" id="PF15337">
    <property type="entry name" value="Vasculin"/>
    <property type="match status" value="1"/>
</dbReference>
<evidence type="ECO:0000256" key="10">
    <source>
        <dbReference type="ARBA" id="ARBA00041530"/>
    </source>
</evidence>
<evidence type="ECO:0000256" key="7">
    <source>
        <dbReference type="ARBA" id="ARBA00023242"/>
    </source>
</evidence>
<dbReference type="GO" id="GO:0003723">
    <property type="term" value="F:RNA binding"/>
    <property type="evidence" value="ECO:0007669"/>
    <property type="project" value="InterPro"/>
</dbReference>
<evidence type="ECO:0000256" key="1">
    <source>
        <dbReference type="ARBA" id="ARBA00004123"/>
    </source>
</evidence>
<comment type="caution">
    <text evidence="12">The sequence shown here is derived from an EMBL/GenBank/DDBJ whole genome shotgun (WGS) entry which is preliminary data.</text>
</comment>
<keyword evidence="5" id="KW-0010">Activator</keyword>
<dbReference type="GO" id="GO:0003677">
    <property type="term" value="F:DNA binding"/>
    <property type="evidence" value="ECO:0007669"/>
    <property type="project" value="UniProtKB-KW"/>
</dbReference>
<accession>A0AAV7DP87</accession>
<organism evidence="12 13">
    <name type="scientific">Engystomops pustulosus</name>
    <name type="common">Tungara frog</name>
    <name type="synonym">Physalaemus pustulosus</name>
    <dbReference type="NCBI Taxonomy" id="76066"/>
    <lineage>
        <taxon>Eukaryota</taxon>
        <taxon>Metazoa</taxon>
        <taxon>Chordata</taxon>
        <taxon>Craniata</taxon>
        <taxon>Vertebrata</taxon>
        <taxon>Euteleostomi</taxon>
        <taxon>Amphibia</taxon>
        <taxon>Batrachia</taxon>
        <taxon>Anura</taxon>
        <taxon>Neobatrachia</taxon>
        <taxon>Hyloidea</taxon>
        <taxon>Leptodactylidae</taxon>
        <taxon>Leiuperinae</taxon>
        <taxon>Engystomops</taxon>
    </lineage>
</organism>
<dbReference type="Proteomes" id="UP000824782">
    <property type="component" value="Unassembled WGS sequence"/>
</dbReference>
<dbReference type="PANTHER" id="PTHR14339">
    <property type="entry name" value="VASCULIN"/>
    <property type="match status" value="1"/>
</dbReference>
<evidence type="ECO:0000256" key="11">
    <source>
        <dbReference type="SAM" id="MobiDB-lite"/>
    </source>
</evidence>
<keyword evidence="6" id="KW-0804">Transcription</keyword>
<name>A0AAV7DP87_ENGPU</name>
<evidence type="ECO:0000256" key="2">
    <source>
        <dbReference type="ARBA" id="ARBA00010099"/>
    </source>
</evidence>
<reference evidence="12" key="1">
    <citation type="thesis" date="2020" institute="ProQuest LLC" country="789 East Eisenhower Parkway, Ann Arbor, MI, USA">
        <title>Comparative Genomics and Chromosome Evolution.</title>
        <authorList>
            <person name="Mudd A.B."/>
        </authorList>
    </citation>
    <scope>NUCLEOTIDE SEQUENCE</scope>
    <source>
        <strain evidence="12">237g6f4</strain>
        <tissue evidence="12">Blood</tissue>
    </source>
</reference>
<evidence type="ECO:0000256" key="4">
    <source>
        <dbReference type="ARBA" id="ARBA00023125"/>
    </source>
</evidence>
<feature type="region of interest" description="Disordered" evidence="11">
    <location>
        <begin position="42"/>
        <end position="121"/>
    </location>
</feature>
<feature type="compositionally biased region" description="Basic and acidic residues" evidence="11">
    <location>
        <begin position="111"/>
        <end position="121"/>
    </location>
</feature>
<gene>
    <name evidence="12" type="ORF">GDO81_002823</name>
</gene>
<feature type="region of interest" description="Disordered" evidence="11">
    <location>
        <begin position="1"/>
        <end position="29"/>
    </location>
</feature>
<feature type="compositionally biased region" description="Polar residues" evidence="11">
    <location>
        <begin position="70"/>
        <end position="94"/>
    </location>
</feature>
<dbReference type="InterPro" id="IPR028128">
    <property type="entry name" value="Vasculin_fam"/>
</dbReference>
<comment type="function">
    <text evidence="8">Functions as a GC-rich promoter-specific transactivating transcription factor.</text>
</comment>
<dbReference type="GO" id="GO:0005634">
    <property type="term" value="C:nucleus"/>
    <property type="evidence" value="ECO:0007669"/>
    <property type="project" value="UniProtKB-SubCell"/>
</dbReference>
<keyword evidence="7" id="KW-0539">Nucleus</keyword>
<evidence type="ECO:0000313" key="12">
    <source>
        <dbReference type="EMBL" id="KAG8598983.1"/>
    </source>
</evidence>
<evidence type="ECO:0000256" key="5">
    <source>
        <dbReference type="ARBA" id="ARBA00023159"/>
    </source>
</evidence>